<evidence type="ECO:0000256" key="6">
    <source>
        <dbReference type="ARBA" id="ARBA00023180"/>
    </source>
</evidence>
<evidence type="ECO:0000256" key="3">
    <source>
        <dbReference type="ARBA" id="ARBA00022801"/>
    </source>
</evidence>
<evidence type="ECO:0000313" key="10">
    <source>
        <dbReference type="Proteomes" id="UP001652663"/>
    </source>
</evidence>
<evidence type="ECO:0000256" key="4">
    <source>
        <dbReference type="ARBA" id="ARBA00022825"/>
    </source>
</evidence>
<dbReference type="InterPro" id="IPR018114">
    <property type="entry name" value="TRYPSIN_HIS"/>
</dbReference>
<dbReference type="RefSeq" id="XP_070635494.1">
    <property type="nucleotide sequence ID" value="XM_070779393.1"/>
</dbReference>
<keyword evidence="10" id="KW-1185">Reference proteome</keyword>
<reference evidence="11" key="1">
    <citation type="submission" date="2025-08" db="UniProtKB">
        <authorList>
            <consortium name="RefSeq"/>
        </authorList>
    </citation>
    <scope>IDENTIFICATION</scope>
    <source>
        <tissue evidence="11">Blood</tissue>
    </source>
</reference>
<feature type="region of interest" description="Disordered" evidence="7">
    <location>
        <begin position="434"/>
        <end position="468"/>
    </location>
</feature>
<dbReference type="PANTHER" id="PTHR24253">
    <property type="entry name" value="TRANSMEMBRANE PROTEASE SERINE"/>
    <property type="match status" value="1"/>
</dbReference>
<keyword evidence="6" id="KW-0325">Glycoprotein</keyword>
<dbReference type="PROSITE" id="PS50240">
    <property type="entry name" value="TRYPSIN_DOM"/>
    <property type="match status" value="1"/>
</dbReference>
<feature type="region of interest" description="Disordered" evidence="7">
    <location>
        <begin position="178"/>
        <end position="204"/>
    </location>
</feature>
<dbReference type="InterPro" id="IPR009003">
    <property type="entry name" value="Peptidase_S1_PA"/>
</dbReference>
<dbReference type="PRINTS" id="PR00722">
    <property type="entry name" value="CHYMOTRYPSIN"/>
</dbReference>
<dbReference type="GO" id="GO:0006508">
    <property type="term" value="P:proteolysis"/>
    <property type="evidence" value="ECO:0007669"/>
    <property type="project" value="UniProtKB-KW"/>
</dbReference>
<keyword evidence="5" id="KW-1015">Disulfide bond</keyword>
<keyword evidence="3" id="KW-0378">Hydrolase</keyword>
<organism evidence="10 11">
    <name type="scientific">Bos indicus</name>
    <name type="common">Zebu</name>
    <dbReference type="NCBI Taxonomy" id="9915"/>
    <lineage>
        <taxon>Eukaryota</taxon>
        <taxon>Metazoa</taxon>
        <taxon>Chordata</taxon>
        <taxon>Craniata</taxon>
        <taxon>Vertebrata</taxon>
        <taxon>Euteleostomi</taxon>
        <taxon>Mammalia</taxon>
        <taxon>Eutheria</taxon>
        <taxon>Laurasiatheria</taxon>
        <taxon>Artiodactyla</taxon>
        <taxon>Ruminantia</taxon>
        <taxon>Pecora</taxon>
        <taxon>Bovidae</taxon>
        <taxon>Bovinae</taxon>
        <taxon>Bos</taxon>
    </lineage>
</organism>
<feature type="compositionally biased region" description="Low complexity" evidence="7">
    <location>
        <begin position="187"/>
        <end position="204"/>
    </location>
</feature>
<keyword evidence="2 8" id="KW-0732">Signal</keyword>
<dbReference type="InterPro" id="IPR001254">
    <property type="entry name" value="Trypsin_dom"/>
</dbReference>
<dbReference type="Gene3D" id="2.40.10.10">
    <property type="entry name" value="Trypsin-like serine proteases"/>
    <property type="match status" value="2"/>
</dbReference>
<dbReference type="GO" id="GO:0008233">
    <property type="term" value="F:peptidase activity"/>
    <property type="evidence" value="ECO:0007669"/>
    <property type="project" value="UniProtKB-KW"/>
</dbReference>
<evidence type="ECO:0000259" key="9">
    <source>
        <dbReference type="PROSITE" id="PS50240"/>
    </source>
</evidence>
<dbReference type="Pfam" id="PF00089">
    <property type="entry name" value="Trypsin"/>
    <property type="match status" value="1"/>
</dbReference>
<feature type="domain" description="Peptidase S1" evidence="9">
    <location>
        <begin position="244"/>
        <end position="439"/>
    </location>
</feature>
<feature type="chain" id="PRO_5045553309" evidence="8">
    <location>
        <begin position="21"/>
        <end position="468"/>
    </location>
</feature>
<sequence>MAAVAVGWTLSPALPCPAAAILTHSGRCWTGWAAMSPFWGALADQCPGGWQLLCGCLTPVGPLANLGWCKGWHFFPTRAVHALGLLAGGGQPCITLHPAWLHPPAFHGPVGHTVSATASENPSLRADRVPCPSAGGGEGGGQLCARQMVVCSSCPAELSGLRGCPAAQAARSLANAAPHPASLGQCSRTSSSKPASSSRSSGPVSSGLVVGWQMLWLLFLTLPGPGGFVPMSLDPNLGREQHGTVGVHDAPPGRWPWQASLRRHSKEREQWEHVCGGFLVHLQWVLTAAHCTGRESRQASAFRVQVGQLRLYDPDRLMKVTEIIPHPDYNHLLSAKGGADIALLRLEAPVTLSPHVQVVSLPPASLRVPEKKMCWVTGWGDVRLGGPLRPPHHLQEVEVPVVGNEVCNRHYQNSSADAARQIFKDDMLCAGSEGRDSCQVGPRPAPSSRPSSPTRGHCRALRAASPAG</sequence>
<name>A0ABM4RIW2_BOSIN</name>
<evidence type="ECO:0000313" key="11">
    <source>
        <dbReference type="RefSeq" id="XP_070635494.1"/>
    </source>
</evidence>
<feature type="signal peptide" evidence="8">
    <location>
        <begin position="1"/>
        <end position="20"/>
    </location>
</feature>
<dbReference type="PANTHER" id="PTHR24253:SF144">
    <property type="entry name" value="CHYMOTRYPSIN-LIKE PROTEASE CTRL-1-RELATED"/>
    <property type="match status" value="1"/>
</dbReference>
<accession>A0ABM4RIW2</accession>
<evidence type="ECO:0000256" key="7">
    <source>
        <dbReference type="SAM" id="MobiDB-lite"/>
    </source>
</evidence>
<dbReference type="PROSITE" id="PS00134">
    <property type="entry name" value="TRYPSIN_HIS"/>
    <property type="match status" value="1"/>
</dbReference>
<evidence type="ECO:0000256" key="2">
    <source>
        <dbReference type="ARBA" id="ARBA00022729"/>
    </source>
</evidence>
<evidence type="ECO:0000256" key="1">
    <source>
        <dbReference type="ARBA" id="ARBA00022670"/>
    </source>
</evidence>
<dbReference type="CDD" id="cd00190">
    <property type="entry name" value="Tryp_SPc"/>
    <property type="match status" value="1"/>
</dbReference>
<dbReference type="Proteomes" id="UP001652663">
    <property type="component" value="Chromosome 25"/>
</dbReference>
<dbReference type="InterPro" id="IPR001314">
    <property type="entry name" value="Peptidase_S1A"/>
</dbReference>
<keyword evidence="4" id="KW-0720">Serine protease</keyword>
<protein>
    <submittedName>
        <fullName evidence="11">Serine protease 29 isoform X1</fullName>
    </submittedName>
</protein>
<keyword evidence="1 11" id="KW-0645">Protease</keyword>
<gene>
    <name evidence="11" type="primary">LOC109578052</name>
</gene>
<dbReference type="InterPro" id="IPR043504">
    <property type="entry name" value="Peptidase_S1_PA_chymotrypsin"/>
</dbReference>
<evidence type="ECO:0000256" key="8">
    <source>
        <dbReference type="SAM" id="SignalP"/>
    </source>
</evidence>
<dbReference type="SMART" id="SM00020">
    <property type="entry name" value="Tryp_SPc"/>
    <property type="match status" value="1"/>
</dbReference>
<dbReference type="SUPFAM" id="SSF50494">
    <property type="entry name" value="Trypsin-like serine proteases"/>
    <property type="match status" value="1"/>
</dbReference>
<dbReference type="GeneID" id="109578052"/>
<proteinExistence type="predicted"/>
<evidence type="ECO:0000256" key="5">
    <source>
        <dbReference type="ARBA" id="ARBA00023157"/>
    </source>
</evidence>